<keyword evidence="5" id="KW-0190">Covalent protein-DNA linkage</keyword>
<evidence type="ECO:0000256" key="4">
    <source>
        <dbReference type="ARBA" id="ARBA00022801"/>
    </source>
</evidence>
<organism evidence="9 10">
    <name type="scientific">Achromobacter piechaudii ATCC 43553</name>
    <dbReference type="NCBI Taxonomy" id="742159"/>
    <lineage>
        <taxon>Bacteria</taxon>
        <taxon>Pseudomonadati</taxon>
        <taxon>Pseudomonadota</taxon>
        <taxon>Betaproteobacteria</taxon>
        <taxon>Burkholderiales</taxon>
        <taxon>Alcaligenaceae</taxon>
        <taxon>Achromobacter</taxon>
    </lineage>
</organism>
<gene>
    <name evidence="9" type="ORF">HMPREF0004_2608</name>
</gene>
<dbReference type="GO" id="GO:0106300">
    <property type="term" value="P:protein-DNA covalent cross-linking repair"/>
    <property type="evidence" value="ECO:0007669"/>
    <property type="project" value="InterPro"/>
</dbReference>
<dbReference type="InterPro" id="IPR036590">
    <property type="entry name" value="SRAP-like"/>
</dbReference>
<evidence type="ECO:0000256" key="8">
    <source>
        <dbReference type="RuleBase" id="RU364100"/>
    </source>
</evidence>
<keyword evidence="6" id="KW-0238">DNA-binding</keyword>
<dbReference type="GO" id="GO:0003697">
    <property type="term" value="F:single-stranded DNA binding"/>
    <property type="evidence" value="ECO:0007669"/>
    <property type="project" value="InterPro"/>
</dbReference>
<comment type="similarity">
    <text evidence="1 8">Belongs to the SOS response-associated peptidase family.</text>
</comment>
<protein>
    <recommendedName>
        <fullName evidence="8">Abasic site processing protein</fullName>
        <ecNumber evidence="8">3.4.-.-</ecNumber>
    </recommendedName>
</protein>
<dbReference type="AlphaFoldDB" id="D4XAW1"/>
<dbReference type="HOGENOM" id="CLU_035990_3_1_4"/>
<reference evidence="10" key="1">
    <citation type="submission" date="2010-03" db="EMBL/GenBank/DDBJ databases">
        <title>Complete sequence of Mobiluncus curtisii ATCC 43063.</title>
        <authorList>
            <person name="Muzny D."/>
            <person name="Qin X."/>
            <person name="Deng J."/>
            <person name="Jiang H."/>
            <person name="Liu Y."/>
            <person name="Qu J."/>
            <person name="Song X.-Z."/>
            <person name="Zhang L."/>
            <person name="Thornton R."/>
            <person name="Coyle M."/>
            <person name="Francisco L."/>
            <person name="Jackson L."/>
            <person name="Javaid M."/>
            <person name="Korchina V."/>
            <person name="Kovar C."/>
            <person name="Mata R."/>
            <person name="Mathew T."/>
            <person name="Ngo R."/>
            <person name="Nguyen L."/>
            <person name="Nguyen N."/>
            <person name="Okwuonu G."/>
            <person name="Ongeri F."/>
            <person name="Pham C."/>
            <person name="Simmons D."/>
            <person name="Wilczek-Boney K."/>
            <person name="Hale W."/>
            <person name="Jakkamsetti A."/>
            <person name="Pham P."/>
            <person name="Ruth R."/>
            <person name="San Lucas F."/>
            <person name="Warren J."/>
            <person name="Zhang J."/>
            <person name="Zhao Z."/>
            <person name="Zhou C."/>
            <person name="Zhu D."/>
            <person name="Lee S."/>
            <person name="Bess C."/>
            <person name="Blankenburg K."/>
            <person name="Forbes L."/>
            <person name="Fu Q."/>
            <person name="Gubbala S."/>
            <person name="Hirani K."/>
            <person name="Jayaseelan J.C."/>
            <person name="Lara F."/>
            <person name="Munidasa M."/>
            <person name="Palculict T."/>
            <person name="Patil S."/>
            <person name="Pu L.-L."/>
            <person name="Saada N."/>
            <person name="Tang L."/>
            <person name="Weissenberger G."/>
            <person name="Zhu Y."/>
            <person name="Hemphill L."/>
            <person name="Shang Y."/>
            <person name="Youmans B."/>
            <person name="Ayvaz T."/>
            <person name="Ross M."/>
            <person name="Santibanez J."/>
            <person name="Aqrawi P."/>
            <person name="Gross S."/>
            <person name="Joshi V."/>
            <person name="Fowler G."/>
            <person name="Nazareth L."/>
            <person name="Reid J."/>
            <person name="Worley K."/>
            <person name="Petrosino J."/>
            <person name="Highlander S."/>
            <person name="Gibbs R."/>
            <person name="Gibbs R."/>
        </authorList>
    </citation>
    <scope>NUCLEOTIDE SEQUENCE [LARGE SCALE GENOMIC DNA]</scope>
    <source>
        <strain evidence="10">ATCC 43553</strain>
    </source>
</reference>
<comment type="caution">
    <text evidence="9">The sequence shown here is derived from an EMBL/GenBank/DDBJ whole genome shotgun (WGS) entry which is preliminary data.</text>
</comment>
<sequence length="301" mass="33550">MRPYLTQFDQTLVTGLPAFVENNGFAAGADLHDPSPMDTCGLNIKKQSAPKLNNSHVCADPGIQQVDAPILAWLISRKARPMCSHYQTLKDAELLLQKFGVRAPAQAGRYDMWPRYQGLFVRRPSERESGDDAVPEREAVVGRWGLIAAATRPDAQDKAAKLSTFNARSETAARSFTFGHAWRQAQRCIIPADAIFEPDWRSGVAVPTRFSRADGMPLGIAGLWDRWRDATGQVQESYTMLTINADNDLVFGCYHRPNEEKRMVVVLAEGAYQEWLTAQAEVTRELLCPYPSQKLIAAPMK</sequence>
<evidence type="ECO:0000256" key="3">
    <source>
        <dbReference type="ARBA" id="ARBA00022763"/>
    </source>
</evidence>
<evidence type="ECO:0000313" key="10">
    <source>
        <dbReference type="Proteomes" id="UP000004510"/>
    </source>
</evidence>
<evidence type="ECO:0000256" key="1">
    <source>
        <dbReference type="ARBA" id="ARBA00008136"/>
    </source>
</evidence>
<dbReference type="PANTHER" id="PTHR13604:SF0">
    <property type="entry name" value="ABASIC SITE PROCESSING PROTEIN HMCES"/>
    <property type="match status" value="1"/>
</dbReference>
<evidence type="ECO:0000256" key="7">
    <source>
        <dbReference type="ARBA" id="ARBA00023239"/>
    </source>
</evidence>
<keyword evidence="3" id="KW-0227">DNA damage</keyword>
<dbReference type="Proteomes" id="UP000004510">
    <property type="component" value="Unassembled WGS sequence"/>
</dbReference>
<dbReference type="GO" id="GO:0016829">
    <property type="term" value="F:lyase activity"/>
    <property type="evidence" value="ECO:0007669"/>
    <property type="project" value="UniProtKB-KW"/>
</dbReference>
<dbReference type="InterPro" id="IPR003738">
    <property type="entry name" value="SRAP"/>
</dbReference>
<evidence type="ECO:0000256" key="2">
    <source>
        <dbReference type="ARBA" id="ARBA00022670"/>
    </source>
</evidence>
<name>D4XAW1_9BURK</name>
<accession>D4XAW1</accession>
<dbReference type="PANTHER" id="PTHR13604">
    <property type="entry name" value="DC12-RELATED"/>
    <property type="match status" value="1"/>
</dbReference>
<dbReference type="Pfam" id="PF02586">
    <property type="entry name" value="SRAP"/>
    <property type="match status" value="1"/>
</dbReference>
<dbReference type="GO" id="GO:0008233">
    <property type="term" value="F:peptidase activity"/>
    <property type="evidence" value="ECO:0007669"/>
    <property type="project" value="UniProtKB-KW"/>
</dbReference>
<dbReference type="EMBL" id="ADMS01000057">
    <property type="protein sequence ID" value="EFF76040.1"/>
    <property type="molecule type" value="Genomic_DNA"/>
</dbReference>
<keyword evidence="7" id="KW-0456">Lyase</keyword>
<evidence type="ECO:0000313" key="9">
    <source>
        <dbReference type="EMBL" id="EFF76040.1"/>
    </source>
</evidence>
<keyword evidence="4 8" id="KW-0378">Hydrolase</keyword>
<dbReference type="SUPFAM" id="SSF143081">
    <property type="entry name" value="BB1717-like"/>
    <property type="match status" value="1"/>
</dbReference>
<dbReference type="GO" id="GO:0006508">
    <property type="term" value="P:proteolysis"/>
    <property type="evidence" value="ECO:0007669"/>
    <property type="project" value="UniProtKB-KW"/>
</dbReference>
<dbReference type="Gene3D" id="3.90.1680.10">
    <property type="entry name" value="SOS response associated peptidase-like"/>
    <property type="match status" value="1"/>
</dbReference>
<dbReference type="eggNOG" id="COG2135">
    <property type="taxonomic scope" value="Bacteria"/>
</dbReference>
<keyword evidence="2 8" id="KW-0645">Protease</keyword>
<evidence type="ECO:0000256" key="5">
    <source>
        <dbReference type="ARBA" id="ARBA00023124"/>
    </source>
</evidence>
<proteinExistence type="inferred from homology"/>
<dbReference type="PATRIC" id="fig|742159.3.peg.3548"/>
<dbReference type="EC" id="3.4.-.-" evidence="8"/>
<evidence type="ECO:0000256" key="6">
    <source>
        <dbReference type="ARBA" id="ARBA00023125"/>
    </source>
</evidence>